<evidence type="ECO:0000313" key="2">
    <source>
        <dbReference type="Proteomes" id="UP000291084"/>
    </source>
</evidence>
<gene>
    <name evidence="1" type="primary">Vigan.02G219900</name>
    <name evidence="1" type="ORF">VIGAN_02219900</name>
</gene>
<evidence type="ECO:0000313" key="1">
    <source>
        <dbReference type="EMBL" id="BAT79330.1"/>
    </source>
</evidence>
<sequence>TSYPSNEEIKKAVFFYLNASSASDLDDFGSSFYHACRDSVSIDVCNLVKQFFSQKLNFVSYECQCGFFYSYISKDRLY</sequence>
<accession>A0A0S3RFA5</accession>
<dbReference type="AlphaFoldDB" id="A0A0S3RFA5"/>
<keyword evidence="2" id="KW-1185">Reference proteome</keyword>
<proteinExistence type="predicted"/>
<protein>
    <submittedName>
        <fullName evidence="1">Uncharacterized protein</fullName>
    </submittedName>
</protein>
<organism evidence="1 2">
    <name type="scientific">Vigna angularis var. angularis</name>
    <dbReference type="NCBI Taxonomy" id="157739"/>
    <lineage>
        <taxon>Eukaryota</taxon>
        <taxon>Viridiplantae</taxon>
        <taxon>Streptophyta</taxon>
        <taxon>Embryophyta</taxon>
        <taxon>Tracheophyta</taxon>
        <taxon>Spermatophyta</taxon>
        <taxon>Magnoliopsida</taxon>
        <taxon>eudicotyledons</taxon>
        <taxon>Gunneridae</taxon>
        <taxon>Pentapetalae</taxon>
        <taxon>rosids</taxon>
        <taxon>fabids</taxon>
        <taxon>Fabales</taxon>
        <taxon>Fabaceae</taxon>
        <taxon>Papilionoideae</taxon>
        <taxon>50 kb inversion clade</taxon>
        <taxon>NPAAA clade</taxon>
        <taxon>indigoferoid/millettioid clade</taxon>
        <taxon>Phaseoleae</taxon>
        <taxon>Vigna</taxon>
    </lineage>
</organism>
<dbReference type="Proteomes" id="UP000291084">
    <property type="component" value="Chromosome 2"/>
</dbReference>
<reference evidence="1 2" key="1">
    <citation type="journal article" date="2015" name="Sci. Rep.">
        <title>The power of single molecule real-time sequencing technology in the de novo assembly of a eukaryotic genome.</title>
        <authorList>
            <person name="Sakai H."/>
            <person name="Naito K."/>
            <person name="Ogiso-Tanaka E."/>
            <person name="Takahashi Y."/>
            <person name="Iseki K."/>
            <person name="Muto C."/>
            <person name="Satou K."/>
            <person name="Teruya K."/>
            <person name="Shiroma A."/>
            <person name="Shimoji M."/>
            <person name="Hirano T."/>
            <person name="Itoh T."/>
            <person name="Kaga A."/>
            <person name="Tomooka N."/>
        </authorList>
    </citation>
    <scope>NUCLEOTIDE SEQUENCE [LARGE SCALE GENOMIC DNA]</scope>
    <source>
        <strain evidence="2">cv. Shumari</strain>
    </source>
</reference>
<name>A0A0S3RFA5_PHAAN</name>
<feature type="non-terminal residue" evidence="1">
    <location>
        <position position="1"/>
    </location>
</feature>
<dbReference type="EMBL" id="AP015035">
    <property type="protein sequence ID" value="BAT79330.1"/>
    <property type="molecule type" value="Genomic_DNA"/>
</dbReference>